<name>A0A246F4K3_PSENT</name>
<feature type="domain" description="HTH lacI-type" evidence="6">
    <location>
        <begin position="1"/>
        <end position="58"/>
    </location>
</feature>
<evidence type="ECO:0000256" key="4">
    <source>
        <dbReference type="ARBA" id="ARBA00023159"/>
    </source>
</evidence>
<dbReference type="Pfam" id="PF00356">
    <property type="entry name" value="LacI"/>
    <property type="match status" value="1"/>
</dbReference>
<keyword evidence="3 7" id="KW-0238">DNA-binding</keyword>
<dbReference type="Gene3D" id="3.40.50.2300">
    <property type="match status" value="2"/>
</dbReference>
<dbReference type="CDD" id="cd06274">
    <property type="entry name" value="PBP1_FruR"/>
    <property type="match status" value="1"/>
</dbReference>
<dbReference type="AlphaFoldDB" id="A0A246F4K3"/>
<evidence type="ECO:0000313" key="7">
    <source>
        <dbReference type="EMBL" id="OWP48103.1"/>
    </source>
</evidence>
<dbReference type="GO" id="GO:0003700">
    <property type="term" value="F:DNA-binding transcription factor activity"/>
    <property type="evidence" value="ECO:0007669"/>
    <property type="project" value="TreeGrafter"/>
</dbReference>
<dbReference type="GO" id="GO:0000976">
    <property type="term" value="F:transcription cis-regulatory region binding"/>
    <property type="evidence" value="ECO:0007669"/>
    <property type="project" value="TreeGrafter"/>
</dbReference>
<dbReference type="SUPFAM" id="SSF53822">
    <property type="entry name" value="Periplasmic binding protein-like I"/>
    <property type="match status" value="1"/>
</dbReference>
<dbReference type="PANTHER" id="PTHR30146">
    <property type="entry name" value="LACI-RELATED TRANSCRIPTIONAL REPRESSOR"/>
    <property type="match status" value="1"/>
</dbReference>
<dbReference type="GO" id="GO:0009750">
    <property type="term" value="P:response to fructose"/>
    <property type="evidence" value="ECO:0007669"/>
    <property type="project" value="InterPro"/>
</dbReference>
<keyword evidence="1" id="KW-0678">Repressor</keyword>
<dbReference type="EMBL" id="NJBA01000010">
    <property type="protein sequence ID" value="OWP48103.1"/>
    <property type="molecule type" value="Genomic_DNA"/>
</dbReference>
<reference evidence="7 8" key="1">
    <citation type="submission" date="2017-06" db="EMBL/GenBank/DDBJ databases">
        <title>Draft genome of Pseudomonas nitroreducens DF05.</title>
        <authorList>
            <person name="Iyer R."/>
        </authorList>
    </citation>
    <scope>NUCLEOTIDE SEQUENCE [LARGE SCALE GENOMIC DNA]</scope>
    <source>
        <strain evidence="7 8">DF05</strain>
    </source>
</reference>
<dbReference type="InterPro" id="IPR001761">
    <property type="entry name" value="Peripla_BP/Lac1_sug-bd_dom"/>
</dbReference>
<keyword evidence="4" id="KW-0010">Activator</keyword>
<dbReference type="PROSITE" id="PS50932">
    <property type="entry name" value="HTH_LACI_2"/>
    <property type="match status" value="1"/>
</dbReference>
<sequence>MKLSDIARLAGVSVTTASYVINGKAVQRRISAATVERVRAVIEEHGYHPDQQAASLRRGQTRTLGFVLPDLENPSYAKLAKLLEQGARARGYQLLIACSDDEPDTERQVLNLFRARRCDALIVASCLPASDDSHQRLQAAGVPVVAVDRQLDPQQFCSVVSDDRDACQRLTASLLKPAPRSIALLGARPELIISQERAAGFRSALREFKGQVLIEHGETFSRACGRRLMEELLAGQGELPEALITTSYVLLEGVFDVLQALPSGWPADLRIATFGDTQLLDFVPLKVNAISQQHALIAERALDLALAAIEQNSYTPGVHPIPRNLKLRTE</sequence>
<dbReference type="InterPro" id="IPR028082">
    <property type="entry name" value="Peripla_BP_I"/>
</dbReference>
<dbReference type="SMART" id="SM00354">
    <property type="entry name" value="HTH_LACI"/>
    <property type="match status" value="1"/>
</dbReference>
<dbReference type="RefSeq" id="WP_088421152.1">
    <property type="nucleotide sequence ID" value="NZ_NJBA01000010.1"/>
</dbReference>
<evidence type="ECO:0000259" key="6">
    <source>
        <dbReference type="PROSITE" id="PS50932"/>
    </source>
</evidence>
<dbReference type="Pfam" id="PF00532">
    <property type="entry name" value="Peripla_BP_1"/>
    <property type="match status" value="1"/>
</dbReference>
<organism evidence="7 8">
    <name type="scientific">Pseudomonas nitroreducens</name>
    <dbReference type="NCBI Taxonomy" id="46680"/>
    <lineage>
        <taxon>Bacteria</taxon>
        <taxon>Pseudomonadati</taxon>
        <taxon>Pseudomonadota</taxon>
        <taxon>Gammaproteobacteria</taxon>
        <taxon>Pseudomonadales</taxon>
        <taxon>Pseudomonadaceae</taxon>
        <taxon>Pseudomonas</taxon>
    </lineage>
</organism>
<dbReference type="InterPro" id="IPR000843">
    <property type="entry name" value="HTH_LacI"/>
</dbReference>
<proteinExistence type="predicted"/>
<gene>
    <name evidence="7" type="ORF">CEG18_24670</name>
</gene>
<dbReference type="PROSITE" id="PS00356">
    <property type="entry name" value="HTH_LACI_1"/>
    <property type="match status" value="1"/>
</dbReference>
<dbReference type="STRING" id="46680.GCA_000807755_02561"/>
<evidence type="ECO:0000313" key="8">
    <source>
        <dbReference type="Proteomes" id="UP000198145"/>
    </source>
</evidence>
<evidence type="ECO:0000256" key="1">
    <source>
        <dbReference type="ARBA" id="ARBA00022491"/>
    </source>
</evidence>
<dbReference type="SUPFAM" id="SSF47413">
    <property type="entry name" value="lambda repressor-like DNA-binding domains"/>
    <property type="match status" value="1"/>
</dbReference>
<dbReference type="InterPro" id="IPR010982">
    <property type="entry name" value="Lambda_DNA-bd_dom_sf"/>
</dbReference>
<dbReference type="NCBIfam" id="NF008452">
    <property type="entry name" value="PRK11303.1"/>
    <property type="match status" value="1"/>
</dbReference>
<evidence type="ECO:0000256" key="2">
    <source>
        <dbReference type="ARBA" id="ARBA00023015"/>
    </source>
</evidence>
<dbReference type="CDD" id="cd01392">
    <property type="entry name" value="HTH_LacI"/>
    <property type="match status" value="1"/>
</dbReference>
<keyword evidence="2" id="KW-0805">Transcription regulation</keyword>
<dbReference type="FunFam" id="1.10.260.40:FF:000008">
    <property type="entry name" value="Fructose repressor (Catabolite repressor/activator)"/>
    <property type="match status" value="1"/>
</dbReference>
<evidence type="ECO:0000256" key="5">
    <source>
        <dbReference type="ARBA" id="ARBA00023163"/>
    </source>
</evidence>
<dbReference type="Gene3D" id="1.10.260.40">
    <property type="entry name" value="lambda repressor-like DNA-binding domains"/>
    <property type="match status" value="1"/>
</dbReference>
<dbReference type="eggNOG" id="COG1609">
    <property type="taxonomic scope" value="Bacteria"/>
</dbReference>
<comment type="caution">
    <text evidence="7">The sequence shown here is derived from an EMBL/GenBank/DDBJ whole genome shotgun (WGS) entry which is preliminary data.</text>
</comment>
<dbReference type="InterPro" id="IPR012781">
    <property type="entry name" value="Fruct_sucro_rep"/>
</dbReference>
<protein>
    <submittedName>
        <fullName evidence="7">DNA-binding transcriptional regulator FruR</fullName>
    </submittedName>
</protein>
<accession>A0A246F4K3</accession>
<dbReference type="Proteomes" id="UP000198145">
    <property type="component" value="Unassembled WGS sequence"/>
</dbReference>
<evidence type="ECO:0000256" key="3">
    <source>
        <dbReference type="ARBA" id="ARBA00023125"/>
    </source>
</evidence>
<dbReference type="NCBIfam" id="TIGR02417">
    <property type="entry name" value="fruct_sucro_rep"/>
    <property type="match status" value="1"/>
</dbReference>
<keyword evidence="5" id="KW-0804">Transcription</keyword>
<dbReference type="PANTHER" id="PTHR30146:SF45">
    <property type="entry name" value="CATABOLITE REPRESSOR_ACTIVATOR"/>
    <property type="match status" value="1"/>
</dbReference>